<dbReference type="Gene3D" id="3.40.50.720">
    <property type="entry name" value="NAD(P)-binding Rossmann-like Domain"/>
    <property type="match status" value="1"/>
</dbReference>
<dbReference type="OrthoDB" id="110209at2"/>
<reference evidence="17 18" key="1">
    <citation type="submission" date="2018-06" db="EMBL/GenBank/DDBJ databases">
        <title>The draft genome sequence of Crocinitomix sp. SM1701.</title>
        <authorList>
            <person name="Zhang X."/>
        </authorList>
    </citation>
    <scope>NUCLEOTIDE SEQUENCE [LARGE SCALE GENOMIC DNA]</scope>
    <source>
        <strain evidence="17 18">SM1701</strain>
    </source>
</reference>
<dbReference type="Pfam" id="PF05201">
    <property type="entry name" value="GlutR_N"/>
    <property type="match status" value="1"/>
</dbReference>
<dbReference type="GO" id="GO:0008883">
    <property type="term" value="F:glutamyl-tRNA reductase activity"/>
    <property type="evidence" value="ECO:0007669"/>
    <property type="project" value="UniProtKB-UniRule"/>
</dbReference>
<feature type="binding site" evidence="8 10">
    <location>
        <begin position="116"/>
        <end position="118"/>
    </location>
    <ligand>
        <name>substrate</name>
    </ligand>
</feature>
<feature type="domain" description="Quinate/shikimate 5-dehydrogenase/glutamyl-tRNA reductase" evidence="15">
    <location>
        <begin position="176"/>
        <end position="302"/>
    </location>
</feature>
<name>A0A2W1N6L3_9FLAO</name>
<dbReference type="Gene3D" id="3.30.460.30">
    <property type="entry name" value="Glutamyl-tRNA reductase, N-terminal domain"/>
    <property type="match status" value="1"/>
</dbReference>
<dbReference type="SUPFAM" id="SSF69075">
    <property type="entry name" value="Glutamyl tRNA-reductase dimerization domain"/>
    <property type="match status" value="1"/>
</dbReference>
<dbReference type="GO" id="GO:0019353">
    <property type="term" value="P:protoporphyrinogen IX biosynthetic process from glutamate"/>
    <property type="evidence" value="ECO:0007669"/>
    <property type="project" value="TreeGrafter"/>
</dbReference>
<evidence type="ECO:0000259" key="14">
    <source>
        <dbReference type="Pfam" id="PF00745"/>
    </source>
</evidence>
<dbReference type="SUPFAM" id="SSF51735">
    <property type="entry name" value="NAD(P)-binding Rossmann-fold domains"/>
    <property type="match status" value="1"/>
</dbReference>
<dbReference type="InterPro" id="IPR036343">
    <property type="entry name" value="GluRdtase_N_sf"/>
</dbReference>
<dbReference type="InterPro" id="IPR036453">
    <property type="entry name" value="GluRdtase_dimer_dom_sf"/>
</dbReference>
<keyword evidence="5 8" id="KW-0560">Oxidoreductase</keyword>
<evidence type="ECO:0000256" key="5">
    <source>
        <dbReference type="ARBA" id="ARBA00023002"/>
    </source>
</evidence>
<evidence type="ECO:0000256" key="13">
    <source>
        <dbReference type="RuleBase" id="RU000584"/>
    </source>
</evidence>
<evidence type="ECO:0000256" key="9">
    <source>
        <dbReference type="PIRSR" id="PIRSR000445-1"/>
    </source>
</evidence>
<dbReference type="PANTHER" id="PTHR43013:SF1">
    <property type="entry name" value="GLUTAMYL-TRNA REDUCTASE"/>
    <property type="match status" value="1"/>
</dbReference>
<comment type="pathway">
    <text evidence="1 8 13">Porphyrin-containing compound metabolism; protoporphyrin-IX biosynthesis; 5-aminolevulinate from L-glutamyl-tRNA(Glu): step 1/2.</text>
</comment>
<dbReference type="InterPro" id="IPR036291">
    <property type="entry name" value="NAD(P)-bd_dom_sf"/>
</dbReference>
<dbReference type="InterPro" id="IPR015895">
    <property type="entry name" value="4pyrrol_synth_GluRdtase_N"/>
</dbReference>
<dbReference type="InterPro" id="IPR006151">
    <property type="entry name" value="Shikm_DH/Glu-tRNA_Rdtase"/>
</dbReference>
<organism evidence="17 18">
    <name type="scientific">Putridiphycobacter roseus</name>
    <dbReference type="NCBI Taxonomy" id="2219161"/>
    <lineage>
        <taxon>Bacteria</taxon>
        <taxon>Pseudomonadati</taxon>
        <taxon>Bacteroidota</taxon>
        <taxon>Flavobacteriia</taxon>
        <taxon>Flavobacteriales</taxon>
        <taxon>Crocinitomicaceae</taxon>
        <taxon>Putridiphycobacter</taxon>
    </lineage>
</organism>
<evidence type="ECO:0000256" key="4">
    <source>
        <dbReference type="ARBA" id="ARBA00022857"/>
    </source>
</evidence>
<proteinExistence type="inferred from homology"/>
<evidence type="ECO:0000256" key="10">
    <source>
        <dbReference type="PIRSR" id="PIRSR000445-2"/>
    </source>
</evidence>
<evidence type="ECO:0000256" key="6">
    <source>
        <dbReference type="ARBA" id="ARBA00023244"/>
    </source>
</evidence>
<evidence type="ECO:0000256" key="2">
    <source>
        <dbReference type="ARBA" id="ARBA00005916"/>
    </source>
</evidence>
<keyword evidence="18" id="KW-1185">Reference proteome</keyword>
<dbReference type="NCBIfam" id="TIGR01035">
    <property type="entry name" value="hemA"/>
    <property type="match status" value="1"/>
</dbReference>
<evidence type="ECO:0000256" key="11">
    <source>
        <dbReference type="PIRSR" id="PIRSR000445-3"/>
    </source>
</evidence>
<evidence type="ECO:0000313" key="17">
    <source>
        <dbReference type="EMBL" id="PZE18791.1"/>
    </source>
</evidence>
<comment type="similarity">
    <text evidence="2 8 13">Belongs to the glutamyl-tRNA reductase family.</text>
</comment>
<comment type="subunit">
    <text evidence="8">Homodimer.</text>
</comment>
<dbReference type="RefSeq" id="WP_111061692.1">
    <property type="nucleotide sequence ID" value="NZ_JBHUCU010000007.1"/>
</dbReference>
<comment type="caution">
    <text evidence="17">The sequence shown here is derived from an EMBL/GenBank/DDBJ whole genome shotgun (WGS) entry which is preliminary data.</text>
</comment>
<comment type="function">
    <text evidence="8">Catalyzes the NADPH-dependent reduction of glutamyl-tRNA(Glu) to glutamate 1-semialdehyde (GSA).</text>
</comment>
<dbReference type="AlphaFoldDB" id="A0A2W1N6L3"/>
<evidence type="ECO:0000259" key="15">
    <source>
        <dbReference type="Pfam" id="PF01488"/>
    </source>
</evidence>
<dbReference type="UniPathway" id="UPA00251">
    <property type="reaction ID" value="UER00316"/>
</dbReference>
<feature type="site" description="Important for activity" evidence="8 12">
    <location>
        <position position="101"/>
    </location>
</feature>
<accession>A0A2W1N6L3</accession>
<dbReference type="InterPro" id="IPR000343">
    <property type="entry name" value="4pyrrol_synth_GluRdtase"/>
</dbReference>
<dbReference type="EMBL" id="QKSB01000001">
    <property type="protein sequence ID" value="PZE18791.1"/>
    <property type="molecule type" value="Genomic_DNA"/>
</dbReference>
<dbReference type="HAMAP" id="MF_00087">
    <property type="entry name" value="Glu_tRNA_reductase"/>
    <property type="match status" value="1"/>
</dbReference>
<dbReference type="Proteomes" id="UP000249248">
    <property type="component" value="Unassembled WGS sequence"/>
</dbReference>
<comment type="catalytic activity">
    <reaction evidence="7 8 13">
        <text>(S)-4-amino-5-oxopentanoate + tRNA(Glu) + NADP(+) = L-glutamyl-tRNA(Glu) + NADPH + H(+)</text>
        <dbReference type="Rhea" id="RHEA:12344"/>
        <dbReference type="Rhea" id="RHEA-COMP:9663"/>
        <dbReference type="Rhea" id="RHEA-COMP:9680"/>
        <dbReference type="ChEBI" id="CHEBI:15378"/>
        <dbReference type="ChEBI" id="CHEBI:57501"/>
        <dbReference type="ChEBI" id="CHEBI:57783"/>
        <dbReference type="ChEBI" id="CHEBI:58349"/>
        <dbReference type="ChEBI" id="CHEBI:78442"/>
        <dbReference type="ChEBI" id="CHEBI:78520"/>
        <dbReference type="EC" id="1.2.1.70"/>
    </reaction>
</comment>
<evidence type="ECO:0000313" key="18">
    <source>
        <dbReference type="Proteomes" id="UP000249248"/>
    </source>
</evidence>
<evidence type="ECO:0000256" key="8">
    <source>
        <dbReference type="HAMAP-Rule" id="MF_00087"/>
    </source>
</evidence>
<keyword evidence="4 8" id="KW-0521">NADP</keyword>
<comment type="miscellaneous">
    <text evidence="8">During catalysis, the active site Cys acts as a nucleophile attacking the alpha-carbonyl group of tRNA-bound glutamate with the formation of a thioester intermediate between enzyme and glutamate, and the concomitant release of tRNA(Glu). The thioester intermediate is finally reduced by direct hydride transfer from NADPH, to form the product GSA.</text>
</comment>
<feature type="binding site" evidence="8 11">
    <location>
        <begin position="191"/>
        <end position="196"/>
    </location>
    <ligand>
        <name>NADP(+)</name>
        <dbReference type="ChEBI" id="CHEBI:58349"/>
    </ligand>
</feature>
<dbReference type="PANTHER" id="PTHR43013">
    <property type="entry name" value="GLUTAMYL-TRNA REDUCTASE"/>
    <property type="match status" value="1"/>
</dbReference>
<dbReference type="Pfam" id="PF00745">
    <property type="entry name" value="GlutR_dimer"/>
    <property type="match status" value="1"/>
</dbReference>
<dbReference type="Pfam" id="PF01488">
    <property type="entry name" value="Shikimate_DH"/>
    <property type="match status" value="1"/>
</dbReference>
<dbReference type="InterPro" id="IPR015896">
    <property type="entry name" value="4pyrrol_synth_GluRdtase_dimer"/>
</dbReference>
<feature type="binding site" evidence="8 10">
    <location>
        <position position="122"/>
    </location>
    <ligand>
        <name>substrate</name>
    </ligand>
</feature>
<evidence type="ECO:0000256" key="12">
    <source>
        <dbReference type="PIRSR" id="PIRSR000445-4"/>
    </source>
</evidence>
<dbReference type="EC" id="1.2.1.70" evidence="3 8"/>
<feature type="domain" description="Tetrapyrrole biosynthesis glutamyl-tRNA reductase dimerisation" evidence="14">
    <location>
        <begin position="318"/>
        <end position="411"/>
    </location>
</feature>
<evidence type="ECO:0000256" key="1">
    <source>
        <dbReference type="ARBA" id="ARBA00005059"/>
    </source>
</evidence>
<feature type="domain" description="Glutamyl-tRNA reductase N-terminal" evidence="16">
    <location>
        <begin position="13"/>
        <end position="158"/>
    </location>
</feature>
<dbReference type="PIRSF" id="PIRSF000445">
    <property type="entry name" value="4pyrrol_synth_GluRdtase"/>
    <property type="match status" value="1"/>
</dbReference>
<evidence type="ECO:0000259" key="16">
    <source>
        <dbReference type="Pfam" id="PF05201"/>
    </source>
</evidence>
<dbReference type="SUPFAM" id="SSF69742">
    <property type="entry name" value="Glutamyl tRNA-reductase catalytic, N-terminal domain"/>
    <property type="match status" value="1"/>
</dbReference>
<dbReference type="GO" id="GO:0050661">
    <property type="term" value="F:NADP binding"/>
    <property type="evidence" value="ECO:0007669"/>
    <property type="project" value="InterPro"/>
</dbReference>
<comment type="domain">
    <text evidence="8">Possesses an unusual extended V-shaped dimeric structure with each monomer consisting of three distinct domains arranged along a curved 'spinal' alpha-helix. The N-terminal catalytic domain specifically recognizes the glutamate moiety of the substrate. The second domain is the NADPH-binding domain, and the third C-terminal domain is responsible for dimerization.</text>
</comment>
<evidence type="ECO:0000256" key="7">
    <source>
        <dbReference type="ARBA" id="ARBA00047464"/>
    </source>
</evidence>
<keyword evidence="6 8" id="KW-0627">Porphyrin biosynthesis</keyword>
<feature type="binding site" evidence="8 10">
    <location>
        <position position="111"/>
    </location>
    <ligand>
        <name>substrate</name>
    </ligand>
</feature>
<feature type="binding site" evidence="8 10">
    <location>
        <begin position="55"/>
        <end position="58"/>
    </location>
    <ligand>
        <name>substrate</name>
    </ligand>
</feature>
<protein>
    <recommendedName>
        <fullName evidence="3 8">Glutamyl-tRNA reductase</fullName>
        <shortName evidence="8">GluTR</shortName>
        <ecNumber evidence="3 8">1.2.1.70</ecNumber>
    </recommendedName>
</protein>
<sequence>MNIENKGAKLYVIGLSFEKSNQEVRNLYSLSKNKIEALLVDAKESGIDSLVVLSTCNRTEIFGYVAHPYIIIELLCRHTEGSVDHFMKYAYILKQEEAVQHLFELSVGIKSQILGDYEIVGQLKIAAKLSKAHQLLDGFLDRLLSYVIQASKATKNATTISGGTTSTSYAGIQYLKDKFGDLKDKKVTVLGAGDIGKSTVKNLLEYSACTQITVINRTIEKAMAISIDETRVVVEEFGALKEVLAINDVLFVCSSAPNHLVHQENTPLVNPFTIIDLSLPNNVDYQLKNFTNVDLMTLDDLSLVRDNTLEARKQEIPKAIAIIDSYKKKYSKWVMDRKYTPVIHGFKKQLLAIQETELKSLSKSNPAMAEEAFMVSDKVIQKITNKFANHLKSDPKMANQSIEVIKEVFNITID</sequence>
<feature type="active site" description="Nucleophile" evidence="8 9">
    <location>
        <position position="56"/>
    </location>
</feature>
<gene>
    <name evidence="8 17" type="primary">hemA</name>
    <name evidence="17" type="ORF">DNU06_02880</name>
</gene>
<evidence type="ECO:0000256" key="3">
    <source>
        <dbReference type="ARBA" id="ARBA00012970"/>
    </source>
</evidence>